<dbReference type="PATRIC" id="fig|1423750.3.peg.1635"/>
<organism evidence="1 2">
    <name type="scientific">Liquorilactobacillus ghanensis DSM 18630</name>
    <dbReference type="NCBI Taxonomy" id="1423750"/>
    <lineage>
        <taxon>Bacteria</taxon>
        <taxon>Bacillati</taxon>
        <taxon>Bacillota</taxon>
        <taxon>Bacilli</taxon>
        <taxon>Lactobacillales</taxon>
        <taxon>Lactobacillaceae</taxon>
        <taxon>Liquorilactobacillus</taxon>
    </lineage>
</organism>
<keyword evidence="2" id="KW-1185">Reference proteome</keyword>
<dbReference type="AlphaFoldDB" id="A0A0R1VR73"/>
<dbReference type="STRING" id="1423750.FC89_GL001592"/>
<sequence length="131" mass="15305">MGKNKLSQNRLGRVSEQQAEFFLKNYYHDRGMLKWQGFFLSDHTTALTKNKQTETPIYRKQQSLTSITSLLIISWQKSQALKIQLNRIDTDQNVEEYQGVVHGFNEKYVFLGNSQGILKLDIAEIRNCYID</sequence>
<evidence type="ECO:0000313" key="1">
    <source>
        <dbReference type="EMBL" id="KRM08254.1"/>
    </source>
</evidence>
<comment type="caution">
    <text evidence="1">The sequence shown here is derived from an EMBL/GenBank/DDBJ whole genome shotgun (WGS) entry which is preliminary data.</text>
</comment>
<dbReference type="RefSeq" id="WP_057870538.1">
    <property type="nucleotide sequence ID" value="NZ_AZGB01000001.1"/>
</dbReference>
<protein>
    <recommendedName>
        <fullName evidence="3">DNA-directed RNA polymerase beta subunit</fullName>
    </recommendedName>
</protein>
<gene>
    <name evidence="1" type="ORF">FC89_GL001592</name>
</gene>
<accession>A0A0R1VR73</accession>
<evidence type="ECO:0008006" key="3">
    <source>
        <dbReference type="Google" id="ProtNLM"/>
    </source>
</evidence>
<evidence type="ECO:0000313" key="2">
    <source>
        <dbReference type="Proteomes" id="UP000051451"/>
    </source>
</evidence>
<dbReference type="Proteomes" id="UP000051451">
    <property type="component" value="Unassembled WGS sequence"/>
</dbReference>
<dbReference type="EMBL" id="AZGB01000001">
    <property type="protein sequence ID" value="KRM08254.1"/>
    <property type="molecule type" value="Genomic_DNA"/>
</dbReference>
<dbReference type="OrthoDB" id="1644322at2"/>
<name>A0A0R1VR73_9LACO</name>
<proteinExistence type="predicted"/>
<reference evidence="1 2" key="1">
    <citation type="journal article" date="2015" name="Genome Announc.">
        <title>Expanding the biotechnology potential of lactobacilli through comparative genomics of 213 strains and associated genera.</title>
        <authorList>
            <person name="Sun Z."/>
            <person name="Harris H.M."/>
            <person name="McCann A."/>
            <person name="Guo C."/>
            <person name="Argimon S."/>
            <person name="Zhang W."/>
            <person name="Yang X."/>
            <person name="Jeffery I.B."/>
            <person name="Cooney J.C."/>
            <person name="Kagawa T.F."/>
            <person name="Liu W."/>
            <person name="Song Y."/>
            <person name="Salvetti E."/>
            <person name="Wrobel A."/>
            <person name="Rasinkangas P."/>
            <person name="Parkhill J."/>
            <person name="Rea M.C."/>
            <person name="O'Sullivan O."/>
            <person name="Ritari J."/>
            <person name="Douillard F.P."/>
            <person name="Paul Ross R."/>
            <person name="Yang R."/>
            <person name="Briner A.E."/>
            <person name="Felis G.E."/>
            <person name="de Vos W.M."/>
            <person name="Barrangou R."/>
            <person name="Klaenhammer T.R."/>
            <person name="Caufield P.W."/>
            <person name="Cui Y."/>
            <person name="Zhang H."/>
            <person name="O'Toole P.W."/>
        </authorList>
    </citation>
    <scope>NUCLEOTIDE SEQUENCE [LARGE SCALE GENOMIC DNA]</scope>
    <source>
        <strain evidence="1 2">DSM 18630</strain>
    </source>
</reference>
<dbReference type="GeneID" id="98317791"/>